<accession>A0A0M8KA77</accession>
<dbReference type="InParanoid" id="A0A0M8KA77"/>
<proteinExistence type="predicted"/>
<name>A0A0M8KA77_9CHLR</name>
<gene>
    <name evidence="1" type="ORF">ARMA_2041</name>
</gene>
<dbReference type="AlphaFoldDB" id="A0A0M8KA77"/>
<organism evidence="1 2">
    <name type="scientific">Ardenticatena maritima</name>
    <dbReference type="NCBI Taxonomy" id="872965"/>
    <lineage>
        <taxon>Bacteria</taxon>
        <taxon>Bacillati</taxon>
        <taxon>Chloroflexota</taxon>
        <taxon>Ardenticatenia</taxon>
        <taxon>Ardenticatenales</taxon>
        <taxon>Ardenticatenaceae</taxon>
        <taxon>Ardenticatena</taxon>
    </lineage>
</organism>
<sequence length="64" mass="7413">MFDHGTLLCELFCNASHCIQVWQFVHAPCLFWEIVPAVHPRVPLSFFEKSAYAPPRVHRRTSST</sequence>
<dbReference type="EMBL" id="BBZA01000178">
    <property type="protein sequence ID" value="GAP63619.1"/>
    <property type="molecule type" value="Genomic_DNA"/>
</dbReference>
<reference evidence="1 2" key="1">
    <citation type="journal article" date="2015" name="Genome Announc.">
        <title>Draft Genome Sequence of a Heterotrophic Facultative Anaerobic Thermophilic Bacterium, Ardenticatena maritima Strain 110ST.</title>
        <authorList>
            <person name="Kawaichi S."/>
            <person name="Yoshida T."/>
            <person name="Sako Y."/>
            <person name="Nakamura R."/>
        </authorList>
    </citation>
    <scope>NUCLEOTIDE SEQUENCE [LARGE SCALE GENOMIC DNA]</scope>
    <source>
        <strain evidence="1 2">110S</strain>
    </source>
</reference>
<protein>
    <submittedName>
        <fullName evidence="1">Uncharacterized protein</fullName>
    </submittedName>
</protein>
<keyword evidence="2" id="KW-1185">Reference proteome</keyword>
<evidence type="ECO:0000313" key="2">
    <source>
        <dbReference type="Proteomes" id="UP000037784"/>
    </source>
</evidence>
<reference evidence="2" key="2">
    <citation type="submission" date="2015-08" db="EMBL/GenBank/DDBJ databases">
        <title>Draft Genome Sequence of a Heterotrophic Facultative Anaerobic Bacterium Ardenticatena maritima Strain 110S.</title>
        <authorList>
            <person name="Kawaichi S."/>
            <person name="Yoshida T."/>
            <person name="Sako Y."/>
            <person name="Nakamura R."/>
        </authorList>
    </citation>
    <scope>NUCLEOTIDE SEQUENCE [LARGE SCALE GENOMIC DNA]</scope>
    <source>
        <strain evidence="2">110S</strain>
    </source>
</reference>
<comment type="caution">
    <text evidence="1">The sequence shown here is derived from an EMBL/GenBank/DDBJ whole genome shotgun (WGS) entry which is preliminary data.</text>
</comment>
<dbReference type="Proteomes" id="UP000037784">
    <property type="component" value="Unassembled WGS sequence"/>
</dbReference>
<evidence type="ECO:0000313" key="1">
    <source>
        <dbReference type="EMBL" id="GAP63619.1"/>
    </source>
</evidence>